<dbReference type="InterPro" id="IPR013527">
    <property type="entry name" value="YicC-like_N"/>
</dbReference>
<feature type="domain" description="Endoribonuclease YicC-like C-terminal" evidence="7">
    <location>
        <begin position="173"/>
        <end position="292"/>
    </location>
</feature>
<proteinExistence type="inferred from homology"/>
<evidence type="ECO:0000313" key="8">
    <source>
        <dbReference type="EMBL" id="NBJ92845.1"/>
    </source>
</evidence>
<dbReference type="GO" id="GO:0004521">
    <property type="term" value="F:RNA endonuclease activity"/>
    <property type="evidence" value="ECO:0007669"/>
    <property type="project" value="InterPro"/>
</dbReference>
<keyword evidence="4" id="KW-0378">Hydrolase</keyword>
<evidence type="ECO:0000256" key="4">
    <source>
        <dbReference type="ARBA" id="ARBA00022801"/>
    </source>
</evidence>
<organism evidence="8 9">
    <name type="scientific">Parablautia muri</name>
    <dbReference type="NCBI Taxonomy" id="2320879"/>
    <lineage>
        <taxon>Bacteria</taxon>
        <taxon>Bacillati</taxon>
        <taxon>Bacillota</taxon>
        <taxon>Clostridia</taxon>
        <taxon>Lachnospirales</taxon>
        <taxon>Lachnospiraceae</taxon>
        <taxon>Parablautia</taxon>
    </lineage>
</organism>
<evidence type="ECO:0000259" key="6">
    <source>
        <dbReference type="Pfam" id="PF03755"/>
    </source>
</evidence>
<dbReference type="Pfam" id="PF03755">
    <property type="entry name" value="YicC-like_N"/>
    <property type="match status" value="1"/>
</dbReference>
<gene>
    <name evidence="8" type="ORF">D5281_09590</name>
</gene>
<dbReference type="EMBL" id="QZDT01000013">
    <property type="protein sequence ID" value="NBJ92845.1"/>
    <property type="molecule type" value="Genomic_DNA"/>
</dbReference>
<comment type="similarity">
    <text evidence="5">Belongs to the YicC/YloC family.</text>
</comment>
<dbReference type="NCBIfam" id="TIGR00255">
    <property type="entry name" value="YicC/YloC family endoribonuclease"/>
    <property type="match status" value="1"/>
</dbReference>
<dbReference type="Proteomes" id="UP001154420">
    <property type="component" value="Unassembled WGS sequence"/>
</dbReference>
<dbReference type="PANTHER" id="PTHR30636">
    <property type="entry name" value="UPF0701 PROTEIN YICC"/>
    <property type="match status" value="1"/>
</dbReference>
<dbReference type="InterPro" id="IPR005229">
    <property type="entry name" value="YicC/YloC-like"/>
</dbReference>
<evidence type="ECO:0000259" key="7">
    <source>
        <dbReference type="Pfam" id="PF08340"/>
    </source>
</evidence>
<evidence type="ECO:0000256" key="5">
    <source>
        <dbReference type="ARBA" id="ARBA00035648"/>
    </source>
</evidence>
<dbReference type="GO" id="GO:0016787">
    <property type="term" value="F:hydrolase activity"/>
    <property type="evidence" value="ECO:0007669"/>
    <property type="project" value="UniProtKB-KW"/>
</dbReference>
<evidence type="ECO:0000313" key="9">
    <source>
        <dbReference type="Proteomes" id="UP001154420"/>
    </source>
</evidence>
<dbReference type="Pfam" id="PF08340">
    <property type="entry name" value="YicC-like_C"/>
    <property type="match status" value="1"/>
</dbReference>
<evidence type="ECO:0000256" key="3">
    <source>
        <dbReference type="ARBA" id="ARBA00022759"/>
    </source>
</evidence>
<feature type="domain" description="Endoribonuclease YicC-like N-terminal" evidence="6">
    <location>
        <begin position="2"/>
        <end position="156"/>
    </location>
</feature>
<comment type="cofactor">
    <cofactor evidence="1">
        <name>a divalent metal cation</name>
        <dbReference type="ChEBI" id="CHEBI:60240"/>
    </cofactor>
</comment>
<dbReference type="RefSeq" id="WP_160559934.1">
    <property type="nucleotide sequence ID" value="NZ_QZDT01000013.1"/>
</dbReference>
<protein>
    <submittedName>
        <fullName evidence="8">YicC family protein</fullName>
    </submittedName>
</protein>
<keyword evidence="9" id="KW-1185">Reference proteome</keyword>
<comment type="caution">
    <text evidence="8">The sequence shown here is derived from an EMBL/GenBank/DDBJ whole genome shotgun (WGS) entry which is preliminary data.</text>
</comment>
<accession>A0A9X5GSD7</accession>
<keyword evidence="3" id="KW-0255">Endonuclease</keyword>
<dbReference type="AlphaFoldDB" id="A0A9X5GSD7"/>
<reference evidence="8" key="1">
    <citation type="submission" date="2018-09" db="EMBL/GenBank/DDBJ databases">
        <title>Murine metabolic-syndrome-specific gut microbial biobank.</title>
        <authorList>
            <person name="Liu C."/>
        </authorList>
    </citation>
    <scope>NUCLEOTIDE SEQUENCE</scope>
    <source>
        <strain evidence="8">D42-62</strain>
    </source>
</reference>
<evidence type="ECO:0000256" key="1">
    <source>
        <dbReference type="ARBA" id="ARBA00001968"/>
    </source>
</evidence>
<dbReference type="OrthoDB" id="9771229at2"/>
<dbReference type="PANTHER" id="PTHR30636:SF3">
    <property type="entry name" value="UPF0701 PROTEIN YICC"/>
    <property type="match status" value="1"/>
</dbReference>
<keyword evidence="2" id="KW-0540">Nuclease</keyword>
<name>A0A9X5GSD7_9FIRM</name>
<dbReference type="InterPro" id="IPR013551">
    <property type="entry name" value="YicC-like_C"/>
</dbReference>
<sequence length="292" mass="33958">MIKSMTGFGRCEVQEAERKITVEMKSVNHRYLDINIKMPKKLNFFETSIRNELKKYIQRGKVDLFITYEDYTETNVCVKYNKELAAEYMGYLNQMAEDFSLENDVKISALSKYPEIFTMEEQGIDEERLWLLLDKAIKGAAEGFVETRIQEGEHLRKDLLQKLDGMLAHVTFITERSPQIVEEYRKKLEDKVKELLGDAQVDENRLLMEVTVFADRVCVDEELVRLKSHIETTKDTLLLGGSIGRKLDFIAQEMNREANTILSKSGDLEISNRAIELKTEIEKVREQIQNIE</sequence>
<evidence type="ECO:0000256" key="2">
    <source>
        <dbReference type="ARBA" id="ARBA00022722"/>
    </source>
</evidence>